<evidence type="ECO:0000256" key="2">
    <source>
        <dbReference type="ARBA" id="ARBA00022676"/>
    </source>
</evidence>
<dbReference type="PANTHER" id="PTHR48043">
    <property type="entry name" value="EG:EG0003.4 PROTEIN-RELATED"/>
    <property type="match status" value="1"/>
</dbReference>
<dbReference type="PROSITE" id="PS00375">
    <property type="entry name" value="UDPGT"/>
    <property type="match status" value="1"/>
</dbReference>
<dbReference type="Pfam" id="PF00201">
    <property type="entry name" value="UDPGT"/>
    <property type="match status" value="1"/>
</dbReference>
<dbReference type="Proteomes" id="UP000887574">
    <property type="component" value="Unplaced"/>
</dbReference>
<keyword evidence="7" id="KW-1185">Reference proteome</keyword>
<comment type="catalytic activity">
    <reaction evidence="4 6">
        <text>glucuronate acceptor + UDP-alpha-D-glucuronate = acceptor beta-D-glucuronoside + UDP + H(+)</text>
        <dbReference type="Rhea" id="RHEA:21032"/>
        <dbReference type="ChEBI" id="CHEBI:15378"/>
        <dbReference type="ChEBI" id="CHEBI:58052"/>
        <dbReference type="ChEBI" id="CHEBI:58223"/>
        <dbReference type="ChEBI" id="CHEBI:132367"/>
        <dbReference type="ChEBI" id="CHEBI:132368"/>
        <dbReference type="EC" id="2.4.1.17"/>
    </reaction>
</comment>
<comment type="subcellular location">
    <subcellularLocation>
        <location evidence="6">Membrane</location>
        <topology evidence="6">Single-pass membrane protein</topology>
    </subcellularLocation>
</comment>
<dbReference type="AlphaFoldDB" id="A0A915EBB5"/>
<dbReference type="CDD" id="cd03784">
    <property type="entry name" value="GT1_Gtf-like"/>
    <property type="match status" value="1"/>
</dbReference>
<evidence type="ECO:0000256" key="1">
    <source>
        <dbReference type="ARBA" id="ARBA00009995"/>
    </source>
</evidence>
<evidence type="ECO:0000313" key="8">
    <source>
        <dbReference type="WBParaSite" id="jg3497"/>
    </source>
</evidence>
<keyword evidence="2 5" id="KW-0328">Glycosyltransferase</keyword>
<evidence type="ECO:0000256" key="4">
    <source>
        <dbReference type="ARBA" id="ARBA00047475"/>
    </source>
</evidence>
<protein>
    <recommendedName>
        <fullName evidence="6">UDP-glucuronosyltransferase</fullName>
        <ecNumber evidence="6">2.4.1.17</ecNumber>
    </recommendedName>
</protein>
<organism evidence="7 8">
    <name type="scientific">Ditylenchus dipsaci</name>
    <dbReference type="NCBI Taxonomy" id="166011"/>
    <lineage>
        <taxon>Eukaryota</taxon>
        <taxon>Metazoa</taxon>
        <taxon>Ecdysozoa</taxon>
        <taxon>Nematoda</taxon>
        <taxon>Chromadorea</taxon>
        <taxon>Rhabditida</taxon>
        <taxon>Tylenchina</taxon>
        <taxon>Tylenchomorpha</taxon>
        <taxon>Sphaerularioidea</taxon>
        <taxon>Anguinidae</taxon>
        <taxon>Anguininae</taxon>
        <taxon>Ditylenchus</taxon>
    </lineage>
</organism>
<dbReference type="GO" id="GO:0016020">
    <property type="term" value="C:membrane"/>
    <property type="evidence" value="ECO:0007669"/>
    <property type="project" value="UniProtKB-SubCell"/>
</dbReference>
<dbReference type="GO" id="GO:0015020">
    <property type="term" value="F:glucuronosyltransferase activity"/>
    <property type="evidence" value="ECO:0007669"/>
    <property type="project" value="UniProtKB-EC"/>
</dbReference>
<sequence length="500" mass="55534">MAFSHIQFVGSLADVLVEAGHEVHMLMLNVDPKLANYSGTSKVKKIIRIDRPESRHNVVDQLLDLTDPFLGVQNSLSGFSEIVELEAGFCEDLVNNKALMTQLKAENYDVGIAELYGPCSAAIFHHIGVKTSIGALAIHLITTVSSPFGIPVISSYVPNMVWPNINGPNMNFWERAMNFFIDTHDTLNLRDYGQKLMQPIRNYQNVSLVFTNSNEFFELPHPISNKVQYIGGIVKSKAKPISHEMKSILDSSDGGVVLLSFGSMTNTSKMSEHMKKSYLTAFAHFPTHDFIWKLKPGDNESALFSSTPNVHVVNWFDQKAVLEHPNVKAFMTHCGLNSINEAALAAVPMIGIPLFGDQLYNAAVMVNKGIGVFVPIETTDDPQVLIEALDKVLNQQQYKENAKVLQKKLKISPFKPEEKFVKWVEFAAEFPNLNELNLPFDELGVSNRIKCNFFISPSKYETCKPISSSDAEESINAIFIQARVVIVDLAVLAACIAEAI</sequence>
<name>A0A915EBB5_9BILA</name>
<evidence type="ECO:0000256" key="6">
    <source>
        <dbReference type="RuleBase" id="RU362059"/>
    </source>
</evidence>
<evidence type="ECO:0000313" key="7">
    <source>
        <dbReference type="Proteomes" id="UP000887574"/>
    </source>
</evidence>
<dbReference type="FunFam" id="3.40.50.2000:FF:000021">
    <property type="entry name" value="UDP-glucuronosyltransferase"/>
    <property type="match status" value="1"/>
</dbReference>
<dbReference type="Gene3D" id="3.40.50.2000">
    <property type="entry name" value="Glycogen Phosphorylase B"/>
    <property type="match status" value="1"/>
</dbReference>
<dbReference type="EC" id="2.4.1.17" evidence="6"/>
<dbReference type="WBParaSite" id="jg3497">
    <property type="protein sequence ID" value="jg3497"/>
    <property type="gene ID" value="jg3497"/>
</dbReference>
<dbReference type="PANTHER" id="PTHR48043:SF145">
    <property type="entry name" value="FI06409P-RELATED"/>
    <property type="match status" value="1"/>
</dbReference>
<dbReference type="InterPro" id="IPR002213">
    <property type="entry name" value="UDP_glucos_trans"/>
</dbReference>
<comment type="similarity">
    <text evidence="1 5">Belongs to the UDP-glycosyltransferase family.</text>
</comment>
<accession>A0A915EBB5</accession>
<dbReference type="SUPFAM" id="SSF53756">
    <property type="entry name" value="UDP-Glycosyltransferase/glycogen phosphorylase"/>
    <property type="match status" value="1"/>
</dbReference>
<proteinExistence type="inferred from homology"/>
<dbReference type="InterPro" id="IPR050271">
    <property type="entry name" value="UDP-glycosyltransferase"/>
</dbReference>
<reference evidence="8" key="1">
    <citation type="submission" date="2022-11" db="UniProtKB">
        <authorList>
            <consortium name="WormBaseParasite"/>
        </authorList>
    </citation>
    <scope>IDENTIFICATION</scope>
</reference>
<evidence type="ECO:0000256" key="3">
    <source>
        <dbReference type="ARBA" id="ARBA00022679"/>
    </source>
</evidence>
<dbReference type="InterPro" id="IPR035595">
    <property type="entry name" value="UDP_glycos_trans_CS"/>
</dbReference>
<keyword evidence="3 5" id="KW-0808">Transferase</keyword>
<evidence type="ECO:0000256" key="5">
    <source>
        <dbReference type="RuleBase" id="RU003718"/>
    </source>
</evidence>